<keyword evidence="6 8" id="KW-0443">Lipid metabolism</keyword>
<dbReference type="GO" id="GO:0046488">
    <property type="term" value="P:phosphatidylinositol metabolic process"/>
    <property type="evidence" value="ECO:0007669"/>
    <property type="project" value="EnsemblFungi"/>
</dbReference>
<dbReference type="FunFam" id="3.40.1090.10:FF:000010">
    <property type="entry name" value="Lysophospholipase"/>
    <property type="match status" value="1"/>
</dbReference>
<dbReference type="CDD" id="cd07203">
    <property type="entry name" value="cPLA2_Fungal_PLB"/>
    <property type="match status" value="1"/>
</dbReference>
<keyword evidence="10" id="KW-0812">Transmembrane</keyword>
<dbReference type="RefSeq" id="XP_022466198.1">
    <property type="nucleotide sequence ID" value="XM_022609843.1"/>
</dbReference>
<keyword evidence="7" id="KW-0325">Glycoprotein</keyword>
<evidence type="ECO:0000313" key="13">
    <source>
        <dbReference type="Proteomes" id="UP000006310"/>
    </source>
</evidence>
<evidence type="ECO:0000256" key="1">
    <source>
        <dbReference type="ARBA" id="ARBA00008780"/>
    </source>
</evidence>
<dbReference type="EC" id="3.1.1.5" evidence="2 9"/>
<proteinExistence type="inferred from homology"/>
<evidence type="ECO:0000256" key="7">
    <source>
        <dbReference type="ARBA" id="ARBA00023180"/>
    </source>
</evidence>
<dbReference type="InterPro" id="IPR016035">
    <property type="entry name" value="Acyl_Trfase/lysoPLipase"/>
</dbReference>
<comment type="catalytic activity">
    <reaction evidence="9">
        <text>a 1-acyl-sn-glycero-3-phosphocholine + H2O = sn-glycerol 3-phosphocholine + a fatty acid + H(+)</text>
        <dbReference type="Rhea" id="RHEA:15177"/>
        <dbReference type="ChEBI" id="CHEBI:15377"/>
        <dbReference type="ChEBI" id="CHEBI:15378"/>
        <dbReference type="ChEBI" id="CHEBI:16870"/>
        <dbReference type="ChEBI" id="CHEBI:28868"/>
        <dbReference type="ChEBI" id="CHEBI:58168"/>
        <dbReference type="EC" id="3.1.1.5"/>
    </reaction>
</comment>
<comment type="similarity">
    <text evidence="1 9">Belongs to the lysophospholipase family.</text>
</comment>
<evidence type="ECO:0000256" key="4">
    <source>
        <dbReference type="ARBA" id="ARBA00022801"/>
    </source>
</evidence>
<feature type="signal peptide" evidence="9">
    <location>
        <begin position="1"/>
        <end position="22"/>
    </location>
</feature>
<feature type="chain" id="PRO_5005136962" description="Lysophospholipase" evidence="9">
    <location>
        <begin position="23"/>
        <end position="675"/>
    </location>
</feature>
<dbReference type="PROSITE" id="PS51210">
    <property type="entry name" value="PLA2C"/>
    <property type="match status" value="1"/>
</dbReference>
<dbReference type="EMBL" id="HE978322">
    <property type="protein sequence ID" value="CCK71953.1"/>
    <property type="molecule type" value="Genomic_DNA"/>
</dbReference>
<evidence type="ECO:0000256" key="5">
    <source>
        <dbReference type="ARBA" id="ARBA00022963"/>
    </source>
</evidence>
<dbReference type="GO" id="GO:0005886">
    <property type="term" value="C:plasma membrane"/>
    <property type="evidence" value="ECO:0007669"/>
    <property type="project" value="TreeGrafter"/>
</dbReference>
<dbReference type="eggNOG" id="KOG1325">
    <property type="taxonomic scope" value="Eukaryota"/>
</dbReference>
<dbReference type="Pfam" id="PF01735">
    <property type="entry name" value="PLA2_B"/>
    <property type="match status" value="1"/>
</dbReference>
<accession>J7RQ96</accession>
<dbReference type="AlphaFoldDB" id="J7RQ96"/>
<dbReference type="InterPro" id="IPR002642">
    <property type="entry name" value="LysoPLipase_cat_dom"/>
</dbReference>
<name>J7RQ96_HUIN7</name>
<evidence type="ECO:0000256" key="10">
    <source>
        <dbReference type="SAM" id="Phobius"/>
    </source>
</evidence>
<evidence type="ECO:0000259" key="11">
    <source>
        <dbReference type="PROSITE" id="PS51210"/>
    </source>
</evidence>
<keyword evidence="5 8" id="KW-0442">Lipid degradation</keyword>
<keyword evidence="3 9" id="KW-0732">Signal</keyword>
<dbReference type="GO" id="GO:0005829">
    <property type="term" value="C:cytosol"/>
    <property type="evidence" value="ECO:0007669"/>
    <property type="project" value="TreeGrafter"/>
</dbReference>
<evidence type="ECO:0000256" key="8">
    <source>
        <dbReference type="PROSITE-ProRule" id="PRU00555"/>
    </source>
</evidence>
<evidence type="ECO:0000256" key="3">
    <source>
        <dbReference type="ARBA" id="ARBA00022729"/>
    </source>
</evidence>
<evidence type="ECO:0000256" key="2">
    <source>
        <dbReference type="ARBA" id="ARBA00013274"/>
    </source>
</evidence>
<dbReference type="Proteomes" id="UP000006310">
    <property type="component" value="Chromosome 9"/>
</dbReference>
<dbReference type="SMART" id="SM00022">
    <property type="entry name" value="PLAc"/>
    <property type="match status" value="1"/>
</dbReference>
<gene>
    <name evidence="12" type="primary">KNAG0I01680</name>
    <name evidence="12" type="ordered locus">KNAG_0I01680</name>
</gene>
<reference evidence="13" key="2">
    <citation type="submission" date="2012-08" db="EMBL/GenBank/DDBJ databases">
        <title>Genome sequence of Kazachstania naganishii.</title>
        <authorList>
            <person name="Gordon J.L."/>
            <person name="Armisen D."/>
            <person name="Proux-Wera E."/>
            <person name="OhEigeartaigh S.S."/>
            <person name="Byrne K.P."/>
            <person name="Wolfe K.H."/>
        </authorList>
    </citation>
    <scope>NUCLEOTIDE SEQUENCE [LARGE SCALE GENOMIC DNA]</scope>
    <source>
        <strain evidence="13">ATCC MYA-139 / BCRC 22969 / CBS 8797 / CCRC 22969 / KCTC 17520 / NBRC 10181 / NCYC 3082</strain>
    </source>
</reference>
<dbReference type="OMA" id="FARYCWN"/>
<dbReference type="GO" id="GO:0006660">
    <property type="term" value="P:phosphatidylserine catabolic process"/>
    <property type="evidence" value="ECO:0007669"/>
    <property type="project" value="EnsemblFungi"/>
</dbReference>
<keyword evidence="10" id="KW-1133">Transmembrane helix</keyword>
<dbReference type="PANTHER" id="PTHR10728:SF33">
    <property type="entry name" value="LYSOPHOSPHOLIPASE 1-RELATED"/>
    <property type="match status" value="1"/>
</dbReference>
<evidence type="ECO:0000313" key="12">
    <source>
        <dbReference type="EMBL" id="CCK71953.1"/>
    </source>
</evidence>
<feature type="domain" description="PLA2c" evidence="11">
    <location>
        <begin position="40"/>
        <end position="594"/>
    </location>
</feature>
<dbReference type="GO" id="GO:0004623">
    <property type="term" value="F:phospholipase A2 activity"/>
    <property type="evidence" value="ECO:0007669"/>
    <property type="project" value="TreeGrafter"/>
</dbReference>
<organism evidence="12 13">
    <name type="scientific">Huiozyma naganishii (strain ATCC MYA-139 / BCRC 22969 / CBS 8797 / KCTC 17520 / NBRC 10181 / NCYC 3082 / Yp74L-3)</name>
    <name type="common">Yeast</name>
    <name type="synonym">Kazachstania naganishii</name>
    <dbReference type="NCBI Taxonomy" id="1071383"/>
    <lineage>
        <taxon>Eukaryota</taxon>
        <taxon>Fungi</taxon>
        <taxon>Dikarya</taxon>
        <taxon>Ascomycota</taxon>
        <taxon>Saccharomycotina</taxon>
        <taxon>Saccharomycetes</taxon>
        <taxon>Saccharomycetales</taxon>
        <taxon>Saccharomycetaceae</taxon>
        <taxon>Huiozyma</taxon>
    </lineage>
</organism>
<dbReference type="GO" id="GO:0005783">
    <property type="term" value="C:endoplasmic reticulum"/>
    <property type="evidence" value="ECO:0007669"/>
    <property type="project" value="TreeGrafter"/>
</dbReference>
<protein>
    <recommendedName>
        <fullName evidence="2 9">Lysophospholipase</fullName>
        <ecNumber evidence="2 9">3.1.1.5</ecNumber>
    </recommendedName>
</protein>
<dbReference type="GO" id="GO:0005576">
    <property type="term" value="C:extracellular region"/>
    <property type="evidence" value="ECO:0007669"/>
    <property type="project" value="EnsemblFungi"/>
</dbReference>
<dbReference type="KEGG" id="kng:KNAG_0I01680"/>
<dbReference type="GO" id="GO:0004622">
    <property type="term" value="F:phosphatidylcholine lysophospholipase activity"/>
    <property type="evidence" value="ECO:0007669"/>
    <property type="project" value="UniProtKB-EC"/>
</dbReference>
<dbReference type="STRING" id="1071383.J7RQ96"/>
<dbReference type="PANTHER" id="PTHR10728">
    <property type="entry name" value="CYTOSOLIC PHOSPHOLIPASE A2"/>
    <property type="match status" value="1"/>
</dbReference>
<keyword evidence="4 8" id="KW-0378">Hydrolase</keyword>
<reference evidence="12 13" key="1">
    <citation type="journal article" date="2011" name="Proc. Natl. Acad. Sci. U.S.A.">
        <title>Evolutionary erosion of yeast sex chromosomes by mating-type switching accidents.</title>
        <authorList>
            <person name="Gordon J.L."/>
            <person name="Armisen D."/>
            <person name="Proux-Wera E."/>
            <person name="Oheigeartaigh S.S."/>
            <person name="Byrne K.P."/>
            <person name="Wolfe K.H."/>
        </authorList>
    </citation>
    <scope>NUCLEOTIDE SEQUENCE [LARGE SCALE GENOMIC DNA]</scope>
    <source>
        <strain evidence="13">ATCC MYA-139 / BCRC 22969 / CBS 8797 / CCRC 22969 / KCTC 17520 / NBRC 10181 / NCYC 3082</strain>
    </source>
</reference>
<dbReference type="HOGENOM" id="CLU_014602_0_0_1"/>
<evidence type="ECO:0000256" key="6">
    <source>
        <dbReference type="ARBA" id="ARBA00023098"/>
    </source>
</evidence>
<dbReference type="SUPFAM" id="SSF52151">
    <property type="entry name" value="FabD/lysophospholipase-like"/>
    <property type="match status" value="1"/>
</dbReference>
<dbReference type="GeneID" id="34527696"/>
<dbReference type="Gene3D" id="3.40.1090.10">
    <property type="entry name" value="Cytosolic phospholipase A2 catalytic domain"/>
    <property type="match status" value="1"/>
</dbReference>
<keyword evidence="10" id="KW-0472">Membrane</keyword>
<feature type="transmembrane region" description="Helical" evidence="10">
    <location>
        <begin position="656"/>
        <end position="674"/>
    </location>
</feature>
<sequence>MNRQFGVIVFVLLLNFWTGVYAKPKDKENAAMDYAPKRVACDPQMGSLLREANALSHNETLWLQKRQQVTVPAMQEFLYRATAGFEDFDQDAFLGEIFRDTDNVPRVGVAFSGGGYRSMLTGAGILSAMDIRTRNSTDHGLGGLLQATTYVAGISGGNWLVGSLAWNNWTSVQSVVDNTHKEDSIWDLDDSIIAPGGLNIFKSARRWDHISDAIDAKRNAGFETSLTDVWGRALSYHFFPDLKRGGIDYTWSSLRENEVFKEAQMPFPISVADGRYPGSRVINLNATIFEFNPFEMGSWDATLNAFTDVKYLGTNVSDGIPRDKGKCVVNYDNTAFVMGTSSTLFNQFLLRINSTHLPRFIRKLGIHILNGISHDFNDIAVYHPNPFKNSNFVHSDFTVSITESDSLFLVDGGEDDENIPFVPLIRQDRKLDIIFAVDSSADMPLQWPDGSSLVHTYERQFVKQGKGMAFPYVPDTNTFVNLGLNKRPTFFGCDASNLTDLEYVPPLIVYYPNSEHSFNSNQSAFKMSYTEQQRKQMVQNGFEIATRNNFTDDPDFLGCIACAVMRRKQESLGLKLPVECETCFINYCWDGTLDTTELPPEKQDLHHSFIHEQGENFTVEEVGDEIVINTNLLQEGSTYLRDSNSKRVQKQFTPGINLKIILLLICILTFLVSLV</sequence>
<dbReference type="OrthoDB" id="4084751at2759"/>
<evidence type="ECO:0000256" key="9">
    <source>
        <dbReference type="RuleBase" id="RU362103"/>
    </source>
</evidence>
<keyword evidence="13" id="KW-1185">Reference proteome</keyword>